<dbReference type="InterPro" id="IPR013783">
    <property type="entry name" value="Ig-like_fold"/>
</dbReference>
<evidence type="ECO:0000256" key="1">
    <source>
        <dbReference type="SAM" id="Phobius"/>
    </source>
</evidence>
<comment type="caution">
    <text evidence="3">The sequence shown here is derived from an EMBL/GenBank/DDBJ whole genome shotgun (WGS) entry which is preliminary data.</text>
</comment>
<evidence type="ECO:0000259" key="2">
    <source>
        <dbReference type="Pfam" id="PF17936"/>
    </source>
</evidence>
<dbReference type="PATRIC" id="fig|1618585.3.peg.275"/>
<dbReference type="Gene3D" id="2.60.40.10">
    <property type="entry name" value="Immunoglobulins"/>
    <property type="match status" value="2"/>
</dbReference>
<dbReference type="Pfam" id="PF17936">
    <property type="entry name" value="Big_6"/>
    <property type="match status" value="1"/>
</dbReference>
<feature type="domain" description="Bacterial Ig" evidence="2">
    <location>
        <begin position="84"/>
        <end position="145"/>
    </location>
</feature>
<dbReference type="InterPro" id="IPR041498">
    <property type="entry name" value="Big_6"/>
</dbReference>
<sequence>MRRYSRLNRLEESKNKRTAFVFGGLTLLLIIFLIFFGVPTIAKFGAFIADIKNSEEPVEILDKTPPAPPQIDQPPEFTNKLSIQMTGSAEPGSTVTFFLNNKQKETVVGEDGQFSIPFPLNKGENKVYATARDKAGNESTSSKVYTITFDNKISELTVLEPVTGAIFTGKSEQSIVVKGIVDTGATVTVNSRLAVVDPQGNFSANIILTEGSNSIEIKAEDEAQNQFQKTITVTYTP</sequence>
<keyword evidence="1" id="KW-1133">Transmembrane helix</keyword>
<dbReference type="NCBIfam" id="NF033510">
    <property type="entry name" value="Ca_tandemer"/>
    <property type="match status" value="1"/>
</dbReference>
<reference evidence="3 4" key="1">
    <citation type="journal article" date="2015" name="Nature">
        <title>rRNA introns, odd ribosomes, and small enigmatic genomes across a large radiation of phyla.</title>
        <authorList>
            <person name="Brown C.T."/>
            <person name="Hug L.A."/>
            <person name="Thomas B.C."/>
            <person name="Sharon I."/>
            <person name="Castelle C.J."/>
            <person name="Singh A."/>
            <person name="Wilkins M.J."/>
            <person name="Williams K.H."/>
            <person name="Banfield J.F."/>
        </authorList>
    </citation>
    <scope>NUCLEOTIDE SEQUENCE [LARGE SCALE GENOMIC DNA]</scope>
</reference>
<evidence type="ECO:0000313" key="3">
    <source>
        <dbReference type="EMBL" id="KKS80254.1"/>
    </source>
</evidence>
<dbReference type="EMBL" id="LCEY01000023">
    <property type="protein sequence ID" value="KKS80254.1"/>
    <property type="molecule type" value="Genomic_DNA"/>
</dbReference>
<proteinExistence type="predicted"/>
<organism evidence="3 4">
    <name type="scientific">Candidatus Woesebacteria bacterium GW2011_GWC1_43_10b</name>
    <dbReference type="NCBI Taxonomy" id="1618585"/>
    <lineage>
        <taxon>Bacteria</taxon>
        <taxon>Candidatus Woeseibacteriota</taxon>
    </lineage>
</organism>
<accession>A0A0G1C497</accession>
<keyword evidence="1" id="KW-0472">Membrane</keyword>
<protein>
    <submittedName>
        <fullName evidence="3">CUB domain protein</fullName>
    </submittedName>
</protein>
<feature type="transmembrane region" description="Helical" evidence="1">
    <location>
        <begin position="20"/>
        <end position="42"/>
    </location>
</feature>
<dbReference type="Pfam" id="PF09136">
    <property type="entry name" value="Glucodextran_B"/>
    <property type="match status" value="1"/>
</dbReference>
<keyword evidence="1" id="KW-0812">Transmembrane</keyword>
<name>A0A0G1C497_9BACT</name>
<evidence type="ECO:0000313" key="4">
    <source>
        <dbReference type="Proteomes" id="UP000034611"/>
    </source>
</evidence>
<dbReference type="Proteomes" id="UP000034611">
    <property type="component" value="Unassembled WGS sequence"/>
</dbReference>
<dbReference type="AlphaFoldDB" id="A0A0G1C497"/>
<gene>
    <name evidence="3" type="ORF">UV56_C0023G0004</name>
</gene>